<evidence type="ECO:0000256" key="3">
    <source>
        <dbReference type="ARBA" id="ARBA00022692"/>
    </source>
</evidence>
<keyword evidence="5 8" id="KW-0472">Membrane</keyword>
<evidence type="ECO:0000313" key="11">
    <source>
        <dbReference type="Proteomes" id="UP000886785"/>
    </source>
</evidence>
<gene>
    <name evidence="10" type="ORF">IAA54_09135</name>
</gene>
<dbReference type="CDD" id="cd18120">
    <property type="entry name" value="ATP-synt_Vo_Ao_c"/>
    <property type="match status" value="1"/>
</dbReference>
<organism evidence="10 11">
    <name type="scientific">Candidatus Gallacutalibacter pullicola</name>
    <dbReference type="NCBI Taxonomy" id="2840830"/>
    <lineage>
        <taxon>Bacteria</taxon>
        <taxon>Bacillati</taxon>
        <taxon>Bacillota</taxon>
        <taxon>Clostridia</taxon>
        <taxon>Eubacteriales</taxon>
        <taxon>Candidatus Gallacutalibacter</taxon>
    </lineage>
</organism>
<proteinExistence type="inferred from homology"/>
<dbReference type="GO" id="GO:0045259">
    <property type="term" value="C:proton-transporting ATP synthase complex"/>
    <property type="evidence" value="ECO:0007669"/>
    <property type="project" value="InterPro"/>
</dbReference>
<name>A0A9D1DRY3_9FIRM</name>
<reference evidence="10" key="1">
    <citation type="submission" date="2020-10" db="EMBL/GenBank/DDBJ databases">
        <authorList>
            <person name="Gilroy R."/>
        </authorList>
    </citation>
    <scope>NUCLEOTIDE SEQUENCE</scope>
    <source>
        <strain evidence="10">ChiSjej1B19-7085</strain>
    </source>
</reference>
<dbReference type="GO" id="GO:0015986">
    <property type="term" value="P:proton motive force-driven ATP synthesis"/>
    <property type="evidence" value="ECO:0007669"/>
    <property type="project" value="InterPro"/>
</dbReference>
<comment type="subcellular location">
    <subcellularLocation>
        <location evidence="1">Membrane</location>
        <topology evidence="1">Multi-pass membrane protein</topology>
    </subcellularLocation>
</comment>
<dbReference type="InterPro" id="IPR035921">
    <property type="entry name" value="F/V-ATP_Csub_sf"/>
</dbReference>
<accession>A0A9D1DRY3</accession>
<feature type="transmembrane region" description="Helical" evidence="8">
    <location>
        <begin position="6"/>
        <end position="24"/>
    </location>
</feature>
<protein>
    <recommendedName>
        <fullName evidence="6">ATP synthase F(0) sector subunit c</fullName>
    </recommendedName>
    <alternativeName>
        <fullName evidence="7">F-type ATPase subunit c</fullName>
    </alternativeName>
</protein>
<feature type="domain" description="V-ATPase proteolipid subunit C-like" evidence="9">
    <location>
        <begin position="84"/>
        <end position="143"/>
    </location>
</feature>
<dbReference type="InterPro" id="IPR002379">
    <property type="entry name" value="ATPase_proteolipid_c-like_dom"/>
</dbReference>
<evidence type="ECO:0000256" key="5">
    <source>
        <dbReference type="ARBA" id="ARBA00023136"/>
    </source>
</evidence>
<dbReference type="EMBL" id="DVHF01000107">
    <property type="protein sequence ID" value="HIR57823.1"/>
    <property type="molecule type" value="Genomic_DNA"/>
</dbReference>
<dbReference type="Pfam" id="PF00137">
    <property type="entry name" value="ATP-synt_C"/>
    <property type="match status" value="1"/>
</dbReference>
<reference evidence="10" key="2">
    <citation type="journal article" date="2021" name="PeerJ">
        <title>Extensive microbial diversity within the chicken gut microbiome revealed by metagenomics and culture.</title>
        <authorList>
            <person name="Gilroy R."/>
            <person name="Ravi A."/>
            <person name="Getino M."/>
            <person name="Pursley I."/>
            <person name="Horton D.L."/>
            <person name="Alikhan N.F."/>
            <person name="Baker D."/>
            <person name="Gharbi K."/>
            <person name="Hall N."/>
            <person name="Watson M."/>
            <person name="Adriaenssens E.M."/>
            <person name="Foster-Nyarko E."/>
            <person name="Jarju S."/>
            <person name="Secka A."/>
            <person name="Antonio M."/>
            <person name="Oren A."/>
            <person name="Chaudhuri R.R."/>
            <person name="La Ragione R."/>
            <person name="Hildebrand F."/>
            <person name="Pallen M.J."/>
        </authorList>
    </citation>
    <scope>NUCLEOTIDE SEQUENCE</scope>
    <source>
        <strain evidence="10">ChiSjej1B19-7085</strain>
    </source>
</reference>
<evidence type="ECO:0000259" key="9">
    <source>
        <dbReference type="Pfam" id="PF00137"/>
    </source>
</evidence>
<evidence type="ECO:0000313" key="10">
    <source>
        <dbReference type="EMBL" id="HIR57823.1"/>
    </source>
</evidence>
<evidence type="ECO:0000256" key="7">
    <source>
        <dbReference type="ARBA" id="ARBA00032887"/>
    </source>
</evidence>
<dbReference type="Gene3D" id="1.20.120.610">
    <property type="entry name" value="lithium bound rotor ring of v- atpase"/>
    <property type="match status" value="1"/>
</dbReference>
<keyword evidence="4 8" id="KW-1133">Transmembrane helix</keyword>
<dbReference type="AlphaFoldDB" id="A0A9D1DRY3"/>
<comment type="similarity">
    <text evidence="2">Belongs to the ATPase C chain family.</text>
</comment>
<dbReference type="GO" id="GO:0015078">
    <property type="term" value="F:proton transmembrane transporter activity"/>
    <property type="evidence" value="ECO:0007669"/>
    <property type="project" value="InterPro"/>
</dbReference>
<evidence type="ECO:0000256" key="4">
    <source>
        <dbReference type="ARBA" id="ARBA00022989"/>
    </source>
</evidence>
<feature type="transmembrane region" description="Helical" evidence="8">
    <location>
        <begin position="36"/>
        <end position="55"/>
    </location>
</feature>
<feature type="transmembrane region" description="Helical" evidence="8">
    <location>
        <begin position="83"/>
        <end position="111"/>
    </location>
</feature>
<evidence type="ECO:0000256" key="6">
    <source>
        <dbReference type="ARBA" id="ARBA00032200"/>
    </source>
</evidence>
<dbReference type="Proteomes" id="UP000886785">
    <property type="component" value="Unassembled WGS sequence"/>
</dbReference>
<keyword evidence="3 8" id="KW-0812">Transmembrane</keyword>
<dbReference type="GO" id="GO:0033177">
    <property type="term" value="C:proton-transporting two-sector ATPase complex, proton-transporting domain"/>
    <property type="evidence" value="ECO:0007669"/>
    <property type="project" value="InterPro"/>
</dbReference>
<feature type="transmembrane region" description="Helical" evidence="8">
    <location>
        <begin position="123"/>
        <end position="144"/>
    </location>
</feature>
<dbReference type="InterPro" id="IPR000454">
    <property type="entry name" value="ATP_synth_F0_csu"/>
</dbReference>
<sequence>MNTVLILLPVAFLAVSVYLAVRAVKKGQKRQRAVAAQLLSFLAVCILTFSAPMIASAAEVGDPAPATTTSESAPVDNSKGMGLLAAALVTGLAGIGGGIAVAAAAPAAIGATSEDPKAFGKSLIFVALGEGIALYGLLVSILILNQV</sequence>
<evidence type="ECO:0000256" key="8">
    <source>
        <dbReference type="SAM" id="Phobius"/>
    </source>
</evidence>
<evidence type="ECO:0000256" key="1">
    <source>
        <dbReference type="ARBA" id="ARBA00004141"/>
    </source>
</evidence>
<evidence type="ECO:0000256" key="2">
    <source>
        <dbReference type="ARBA" id="ARBA00006704"/>
    </source>
</evidence>
<comment type="caution">
    <text evidence="10">The sequence shown here is derived from an EMBL/GenBank/DDBJ whole genome shotgun (WGS) entry which is preliminary data.</text>
</comment>
<dbReference type="SUPFAM" id="SSF81333">
    <property type="entry name" value="F1F0 ATP synthase subunit C"/>
    <property type="match status" value="1"/>
</dbReference>
<dbReference type="PRINTS" id="PR00124">
    <property type="entry name" value="ATPASEC"/>
</dbReference>